<dbReference type="InterPro" id="IPR007197">
    <property type="entry name" value="rSAM"/>
</dbReference>
<dbReference type="GO" id="GO:0051536">
    <property type="term" value="F:iron-sulfur cluster binding"/>
    <property type="evidence" value="ECO:0007669"/>
    <property type="project" value="UniProtKB-KW"/>
</dbReference>
<dbReference type="PANTHER" id="PTHR43273">
    <property type="entry name" value="ANAEROBIC SULFATASE-MATURATING ENZYME HOMOLOG ASLB-RELATED"/>
    <property type="match status" value="1"/>
</dbReference>
<keyword evidence="5" id="KW-0411">Iron-sulfur</keyword>
<sequence>MKYLRRNINTVFLMLGNSCNMNCAYCLQHPLVHKPLSREVNPEIYDFLGEVAQENNRTLHLQFYGGEPLLYFRTIREVVEEIKRRKIPMTFGIITNGRALTDEMVRFFHAHHFSVTISWDGPHVLKTRGYDVFSVPETRERILALEHLCLSGVLSARAYPQEILQAFQQISEEYSAIHGYQIAVNLDEIMDTGLPQKDLLEINYGRVEREMEELTLQFLEGFGKRVPPERYTKEAYIRQLFHSLKDFYLTGKGKWDRYTAACGNGLTVLNLDLEGNLYPCHNTSRKVGSIHDGYFTYLQHILAGDHTHEHRKECLSCTALAFCQGGCKLVGDKARKESYCRLKRAVFTPVLMTIQQYGQKILEKDHGKERYHQ</sequence>
<evidence type="ECO:0000256" key="1">
    <source>
        <dbReference type="ARBA" id="ARBA00001966"/>
    </source>
</evidence>
<feature type="domain" description="Radical SAM core" evidence="6">
    <location>
        <begin position="5"/>
        <end position="220"/>
    </location>
</feature>
<organism evidence="7">
    <name type="scientific">Siphoviridae sp. ctm7X10</name>
    <dbReference type="NCBI Taxonomy" id="2827929"/>
    <lineage>
        <taxon>Viruses</taxon>
        <taxon>Duplodnaviria</taxon>
        <taxon>Heunggongvirae</taxon>
        <taxon>Uroviricota</taxon>
        <taxon>Caudoviricetes</taxon>
    </lineage>
</organism>
<dbReference type="InterPro" id="IPR058240">
    <property type="entry name" value="rSAM_sf"/>
</dbReference>
<keyword evidence="3" id="KW-0479">Metal-binding</keyword>
<comment type="cofactor">
    <cofactor evidence="1">
        <name>[4Fe-4S] cluster</name>
        <dbReference type="ChEBI" id="CHEBI:49883"/>
    </cofactor>
</comment>
<dbReference type="Gene3D" id="3.20.20.70">
    <property type="entry name" value="Aldolase class I"/>
    <property type="match status" value="1"/>
</dbReference>
<dbReference type="SFLD" id="SFLDG01067">
    <property type="entry name" value="SPASM/twitch_domain_containing"/>
    <property type="match status" value="1"/>
</dbReference>
<evidence type="ECO:0000256" key="2">
    <source>
        <dbReference type="ARBA" id="ARBA00022691"/>
    </source>
</evidence>
<dbReference type="CDD" id="cd01335">
    <property type="entry name" value="Radical_SAM"/>
    <property type="match status" value="1"/>
</dbReference>
<dbReference type="EMBL" id="BK032530">
    <property type="protein sequence ID" value="DAF46045.1"/>
    <property type="molecule type" value="Genomic_DNA"/>
</dbReference>
<dbReference type="InterPro" id="IPR013785">
    <property type="entry name" value="Aldolase_TIM"/>
</dbReference>
<proteinExistence type="predicted"/>
<evidence type="ECO:0000256" key="5">
    <source>
        <dbReference type="ARBA" id="ARBA00023014"/>
    </source>
</evidence>
<evidence type="ECO:0000259" key="6">
    <source>
        <dbReference type="PROSITE" id="PS51918"/>
    </source>
</evidence>
<dbReference type="PROSITE" id="PS51918">
    <property type="entry name" value="RADICAL_SAM"/>
    <property type="match status" value="1"/>
</dbReference>
<dbReference type="GO" id="GO:0046872">
    <property type="term" value="F:metal ion binding"/>
    <property type="evidence" value="ECO:0007669"/>
    <property type="project" value="UniProtKB-KW"/>
</dbReference>
<dbReference type="SFLD" id="SFLDS00029">
    <property type="entry name" value="Radical_SAM"/>
    <property type="match status" value="1"/>
</dbReference>
<protein>
    <submittedName>
        <fullName evidence="7">Nif11-like peptide radical SAM maturase</fullName>
    </submittedName>
</protein>
<dbReference type="SUPFAM" id="SSF102114">
    <property type="entry name" value="Radical SAM enzymes"/>
    <property type="match status" value="1"/>
</dbReference>
<dbReference type="InterPro" id="IPR023867">
    <property type="entry name" value="Sulphatase_maturase_rSAM"/>
</dbReference>
<keyword evidence="2" id="KW-0949">S-adenosyl-L-methionine</keyword>
<dbReference type="Pfam" id="PF04055">
    <property type="entry name" value="Radical_SAM"/>
    <property type="match status" value="1"/>
</dbReference>
<dbReference type="NCBIfam" id="TIGR04085">
    <property type="entry name" value="rSAM_more_4Fe4S"/>
    <property type="match status" value="1"/>
</dbReference>
<evidence type="ECO:0000256" key="4">
    <source>
        <dbReference type="ARBA" id="ARBA00023004"/>
    </source>
</evidence>
<dbReference type="SFLD" id="SFLDG01386">
    <property type="entry name" value="main_SPASM_domain-containing"/>
    <property type="match status" value="1"/>
</dbReference>
<reference evidence="7" key="1">
    <citation type="journal article" date="2021" name="Proc. Natl. Acad. Sci. U.S.A.">
        <title>A Catalog of Tens of Thousands of Viruses from Human Metagenomes Reveals Hidden Associations with Chronic Diseases.</title>
        <authorList>
            <person name="Tisza M.J."/>
            <person name="Buck C.B."/>
        </authorList>
    </citation>
    <scope>NUCLEOTIDE SEQUENCE</scope>
    <source>
        <strain evidence="7">Ctm7X10</strain>
    </source>
</reference>
<evidence type="ECO:0000256" key="3">
    <source>
        <dbReference type="ARBA" id="ARBA00022723"/>
    </source>
</evidence>
<dbReference type="PANTHER" id="PTHR43273:SF8">
    <property type="entry name" value="RADICAL SAM DOMAIN PROTEIN"/>
    <property type="match status" value="1"/>
</dbReference>
<dbReference type="InterPro" id="IPR023885">
    <property type="entry name" value="4Fe4S-binding_SPASM_dom"/>
</dbReference>
<keyword evidence="4" id="KW-0408">Iron</keyword>
<dbReference type="GO" id="GO:0016491">
    <property type="term" value="F:oxidoreductase activity"/>
    <property type="evidence" value="ECO:0007669"/>
    <property type="project" value="InterPro"/>
</dbReference>
<name>A0A8S5S4T8_9CAUD</name>
<evidence type="ECO:0000313" key="7">
    <source>
        <dbReference type="EMBL" id="DAF46045.1"/>
    </source>
</evidence>
<accession>A0A8S5S4T8</accession>
<dbReference type="SFLD" id="SFLDG01384">
    <property type="entry name" value="thioether_bond_formation_requi"/>
    <property type="match status" value="1"/>
</dbReference>